<feature type="region of interest" description="Disordered" evidence="1">
    <location>
        <begin position="1"/>
        <end position="44"/>
    </location>
</feature>
<sequence length="362" mass="39350">MPSPDDMDLSSYQHSDDNFLQGLPDFTGSQCGTPKQTTDGYYPSSSEFHIAAGLLDLGFCGTPWEQQQQQREHEQHLTPSNMALDEGLPYFGLLTPEDHQSRHHRNQHQEDIPLSTTNSSNSESFRYGIPLQDQTQSRFLQPIDYAPPPTISCTCVSALLDHLSTPTHATSSSFLASTSAALSTSKIIITSCYTTMECPKACFMRPSTVLVICEAIDRALVSLKLGGTSLWVSNQGFDNGTSPSPLSSPSLSSTSSGNVNDIMLPSLEMADEEHEPLRCGTLPIRGADRRAVVRVLLVKRILEIQGMLERLQDILLSALAVGGDAAAKKPLLALCANVVGEFAKKVAERLETVKLQPLECDG</sequence>
<dbReference type="AlphaFoldDB" id="A0A3M7M0C6"/>
<name>A0A3M7M0C6_9PLEO</name>
<dbReference type="EMBL" id="KE747814">
    <property type="protein sequence ID" value="RMZ67963.1"/>
    <property type="molecule type" value="Genomic_DNA"/>
</dbReference>
<keyword evidence="2" id="KW-0489">Methyltransferase</keyword>
<feature type="compositionally biased region" description="Polar residues" evidence="1">
    <location>
        <begin position="114"/>
        <end position="124"/>
    </location>
</feature>
<reference evidence="2 3" key="1">
    <citation type="journal article" date="2014" name="PLoS ONE">
        <title>De novo Genome Assembly of the Fungal Plant Pathogen Pyrenophora semeniperda.</title>
        <authorList>
            <person name="Soliai M.M."/>
            <person name="Meyer S.E."/>
            <person name="Udall J.A."/>
            <person name="Elzinga D.E."/>
            <person name="Hermansen R.A."/>
            <person name="Bodily P.M."/>
            <person name="Hart A.A."/>
            <person name="Coleman C.E."/>
        </authorList>
    </citation>
    <scope>NUCLEOTIDE SEQUENCE [LARGE SCALE GENOMIC DNA]</scope>
    <source>
        <strain evidence="2 3">CCB06</strain>
        <tissue evidence="2">Mycelium</tissue>
    </source>
</reference>
<protein>
    <submittedName>
        <fullName evidence="2">O-methyltransferase b</fullName>
    </submittedName>
</protein>
<dbReference type="OrthoDB" id="5069333at2759"/>
<feature type="compositionally biased region" description="Polar residues" evidence="1">
    <location>
        <begin position="27"/>
        <end position="44"/>
    </location>
</feature>
<evidence type="ECO:0000313" key="2">
    <source>
        <dbReference type="EMBL" id="RMZ67963.1"/>
    </source>
</evidence>
<keyword evidence="2" id="KW-0808">Transferase</keyword>
<evidence type="ECO:0000256" key="1">
    <source>
        <dbReference type="SAM" id="MobiDB-lite"/>
    </source>
</evidence>
<dbReference type="GO" id="GO:0032259">
    <property type="term" value="P:methylation"/>
    <property type="evidence" value="ECO:0007669"/>
    <property type="project" value="UniProtKB-KW"/>
</dbReference>
<evidence type="ECO:0000313" key="3">
    <source>
        <dbReference type="Proteomes" id="UP000265663"/>
    </source>
</evidence>
<dbReference type="GO" id="GO:0008168">
    <property type="term" value="F:methyltransferase activity"/>
    <property type="evidence" value="ECO:0007669"/>
    <property type="project" value="UniProtKB-KW"/>
</dbReference>
<dbReference type="Proteomes" id="UP000265663">
    <property type="component" value="Unassembled WGS sequence"/>
</dbReference>
<keyword evidence="3" id="KW-1185">Reference proteome</keyword>
<gene>
    <name evidence="2" type="ORF">GMOD_00004055</name>
</gene>
<organism evidence="2 3">
    <name type="scientific">Pyrenophora seminiperda CCB06</name>
    <dbReference type="NCBI Taxonomy" id="1302712"/>
    <lineage>
        <taxon>Eukaryota</taxon>
        <taxon>Fungi</taxon>
        <taxon>Dikarya</taxon>
        <taxon>Ascomycota</taxon>
        <taxon>Pezizomycotina</taxon>
        <taxon>Dothideomycetes</taxon>
        <taxon>Pleosporomycetidae</taxon>
        <taxon>Pleosporales</taxon>
        <taxon>Pleosporineae</taxon>
        <taxon>Pleosporaceae</taxon>
        <taxon>Pyrenophora</taxon>
    </lineage>
</organism>
<accession>A0A3M7M0C6</accession>
<feature type="region of interest" description="Disordered" evidence="1">
    <location>
        <begin position="91"/>
        <end position="125"/>
    </location>
</feature>
<proteinExistence type="predicted"/>